<gene>
    <name evidence="2" type="ORF">BACERE00174_01219</name>
</gene>
<feature type="transmembrane region" description="Helical" evidence="1">
    <location>
        <begin position="51"/>
        <end position="72"/>
    </location>
</feature>
<keyword evidence="1" id="KW-0812">Transmembrane</keyword>
<dbReference type="EMBL" id="FWYW01000053">
    <property type="protein sequence ID" value="SMD74460.1"/>
    <property type="molecule type" value="Genomic_DNA"/>
</dbReference>
<keyword evidence="1" id="KW-0472">Membrane</keyword>
<dbReference type="AlphaFoldDB" id="A0A7D8D2C3"/>
<reference evidence="2 3" key="1">
    <citation type="submission" date="2017-04" db="EMBL/GenBank/DDBJ databases">
        <authorList>
            <person name="Criscuolo A."/>
        </authorList>
    </citation>
    <scope>NUCLEOTIDE SEQUENCE [LARGE SCALE GENOMIC DNA]</scope>
    <source>
        <strain evidence="2">16-00174</strain>
    </source>
</reference>
<name>A0A7D8D2C3_9BACI</name>
<proteinExistence type="predicted"/>
<evidence type="ECO:0000313" key="3">
    <source>
        <dbReference type="Proteomes" id="UP000194422"/>
    </source>
</evidence>
<dbReference type="Proteomes" id="UP000194422">
    <property type="component" value="Unassembled WGS sequence"/>
</dbReference>
<keyword evidence="1" id="KW-1133">Transmembrane helix</keyword>
<sequence>MGFVWGIDGTDTWNEIVVVELAAIDPIDIPFAGFAPACVIPLTVTLPGTKVVPLGIGSVYITFVAAIFPILAKAIL</sequence>
<evidence type="ECO:0000313" key="2">
    <source>
        <dbReference type="EMBL" id="SMD74460.1"/>
    </source>
</evidence>
<protein>
    <submittedName>
        <fullName evidence="2">Uncharacterized protein</fullName>
    </submittedName>
</protein>
<evidence type="ECO:0000256" key="1">
    <source>
        <dbReference type="SAM" id="Phobius"/>
    </source>
</evidence>
<accession>A0A7D8D2C3</accession>
<comment type="caution">
    <text evidence="2">The sequence shown here is derived from an EMBL/GenBank/DDBJ whole genome shotgun (WGS) entry which is preliminary data.</text>
</comment>
<organism evidence="2 3">
    <name type="scientific">Bacillus paranthracis</name>
    <dbReference type="NCBI Taxonomy" id="2026186"/>
    <lineage>
        <taxon>Bacteria</taxon>
        <taxon>Bacillati</taxon>
        <taxon>Bacillota</taxon>
        <taxon>Bacilli</taxon>
        <taxon>Bacillales</taxon>
        <taxon>Bacillaceae</taxon>
        <taxon>Bacillus</taxon>
        <taxon>Bacillus cereus group</taxon>
    </lineage>
</organism>